<dbReference type="NCBIfam" id="TIGR03083">
    <property type="entry name" value="maleylpyruvate isomerase family mycothiol-dependent enzyme"/>
    <property type="match status" value="1"/>
</dbReference>
<dbReference type="EMBL" id="JBHRWW010000003">
    <property type="protein sequence ID" value="MFC3688079.1"/>
    <property type="molecule type" value="Genomic_DNA"/>
</dbReference>
<dbReference type="RefSeq" id="WP_340291686.1">
    <property type="nucleotide sequence ID" value="NZ_JBBEOI010000046.1"/>
</dbReference>
<evidence type="ECO:0000313" key="2">
    <source>
        <dbReference type="EMBL" id="MFC3688079.1"/>
    </source>
</evidence>
<protein>
    <submittedName>
        <fullName evidence="2">Maleylpyruvate isomerase family mycothiol-dependent enzyme</fullName>
    </submittedName>
</protein>
<organism evidence="2 3">
    <name type="scientific">Aquipuribacter hungaricus</name>
    <dbReference type="NCBI Taxonomy" id="545624"/>
    <lineage>
        <taxon>Bacteria</taxon>
        <taxon>Bacillati</taxon>
        <taxon>Actinomycetota</taxon>
        <taxon>Actinomycetes</taxon>
        <taxon>Micrococcales</taxon>
        <taxon>Intrasporangiaceae</taxon>
        <taxon>Aquipuribacter</taxon>
    </lineage>
</organism>
<dbReference type="InterPro" id="IPR024344">
    <property type="entry name" value="MDMPI_metal-binding"/>
</dbReference>
<dbReference type="GO" id="GO:0016853">
    <property type="term" value="F:isomerase activity"/>
    <property type="evidence" value="ECO:0007669"/>
    <property type="project" value="UniProtKB-KW"/>
</dbReference>
<proteinExistence type="predicted"/>
<dbReference type="SUPFAM" id="SSF109854">
    <property type="entry name" value="DinB/YfiT-like putative metalloenzymes"/>
    <property type="match status" value="1"/>
</dbReference>
<keyword evidence="3" id="KW-1185">Reference proteome</keyword>
<name>A0ABV7WE51_9MICO</name>
<dbReference type="InterPro" id="IPR034660">
    <property type="entry name" value="DinB/YfiT-like"/>
</dbReference>
<accession>A0ABV7WE51</accession>
<dbReference type="Pfam" id="PF11716">
    <property type="entry name" value="MDMPI_N"/>
    <property type="match status" value="1"/>
</dbReference>
<reference evidence="3" key="1">
    <citation type="journal article" date="2019" name="Int. J. Syst. Evol. Microbiol.">
        <title>The Global Catalogue of Microorganisms (GCM) 10K type strain sequencing project: providing services to taxonomists for standard genome sequencing and annotation.</title>
        <authorList>
            <consortium name="The Broad Institute Genomics Platform"/>
            <consortium name="The Broad Institute Genome Sequencing Center for Infectious Disease"/>
            <person name="Wu L."/>
            <person name="Ma J."/>
        </authorList>
    </citation>
    <scope>NUCLEOTIDE SEQUENCE [LARGE SCALE GENOMIC DNA]</scope>
    <source>
        <strain evidence="3">NCAIM B.02333</strain>
    </source>
</reference>
<feature type="domain" description="Mycothiol-dependent maleylpyruvate isomerase metal-binding" evidence="1">
    <location>
        <begin position="14"/>
        <end position="98"/>
    </location>
</feature>
<dbReference type="Proteomes" id="UP001595685">
    <property type="component" value="Unassembled WGS sequence"/>
</dbReference>
<comment type="caution">
    <text evidence="2">The sequence shown here is derived from an EMBL/GenBank/DDBJ whole genome shotgun (WGS) entry which is preliminary data.</text>
</comment>
<evidence type="ECO:0000259" key="1">
    <source>
        <dbReference type="Pfam" id="PF11716"/>
    </source>
</evidence>
<gene>
    <name evidence="2" type="ORF">ACFOLH_06970</name>
</gene>
<dbReference type="InterPro" id="IPR017517">
    <property type="entry name" value="Maleyloyr_isom"/>
</dbReference>
<sequence length="219" mass="22768">MRAAPDDLGHRTAANRRAVADLVATLDEDQLRGPSLCAGWTCRDVVGHLLVCIEMSVPRFLLEVARDRGRADAASDRLARARAARPVGELVEVLRRRSGDAVSQPGVGPHGPFADSCIHLRDIAVPLGLAATPPVADWTVVLAFLVTPRARAAGFLPRGRLDGLRLEADDTGWSAGDGALVSGSSEALALVVSGRPAGLDGVTGPGAALLRDRVTPGNG</sequence>
<evidence type="ECO:0000313" key="3">
    <source>
        <dbReference type="Proteomes" id="UP001595685"/>
    </source>
</evidence>
<dbReference type="Gene3D" id="1.20.120.450">
    <property type="entry name" value="dinb family like domain"/>
    <property type="match status" value="1"/>
</dbReference>
<keyword evidence="2" id="KW-0413">Isomerase</keyword>